<dbReference type="PROSITE" id="PS50112">
    <property type="entry name" value="PAS"/>
    <property type="match status" value="1"/>
</dbReference>
<dbReference type="OrthoDB" id="9804747at2"/>
<dbReference type="InterPro" id="IPR043128">
    <property type="entry name" value="Rev_trsase/Diguanyl_cyclase"/>
</dbReference>
<dbReference type="SUPFAM" id="SSF109604">
    <property type="entry name" value="HD-domain/PDEase-like"/>
    <property type="match status" value="1"/>
</dbReference>
<dbReference type="SMART" id="SM00471">
    <property type="entry name" value="HDc"/>
    <property type="match status" value="1"/>
</dbReference>
<dbReference type="InterPro" id="IPR000700">
    <property type="entry name" value="PAS-assoc_C"/>
</dbReference>
<evidence type="ECO:0000313" key="6">
    <source>
        <dbReference type="Proteomes" id="UP000011728"/>
    </source>
</evidence>
<dbReference type="Pfam" id="PF08448">
    <property type="entry name" value="PAS_4"/>
    <property type="match status" value="2"/>
</dbReference>
<keyword evidence="6" id="KW-1185">Reference proteome</keyword>
<dbReference type="InterPro" id="IPR013656">
    <property type="entry name" value="PAS_4"/>
</dbReference>
<dbReference type="CDD" id="cd00077">
    <property type="entry name" value="HDc"/>
    <property type="match status" value="1"/>
</dbReference>
<dbReference type="InterPro" id="IPR003607">
    <property type="entry name" value="HD/PDEase_dom"/>
</dbReference>
<sequence length="593" mass="67957">MDYKLFKLLVDNMPYAIWIKDLDLKYVYVNNEYAKLFEKENIEFIGLSHEEIFGETDEKDNADKYNLVIKDLKPQNGECRINKTKMMYNLFPLIAEEDKVMAIAGVYCNLTAENQKDKIIEQQENILKVVMDTLPGMVFYKDKAGKYIYTNREFDKFYGKDKMKKLAGKTNSEVHGDKELAEKYTIEDNEVLQKKESINYQTVLDSGEEKNIYTEARKVPVIDKYGEAVGVVGLILDITEKKETEEKLKHLSFTDVLTGLYNRTFFEEKVKELSCEKYLPIGVIMGDANGLKLVNDTFGHYKGDELIKKIANVLRAVCTDEQFIFRTGGDEFVILIPNSTDYECEEIIRKIFNKCKAYEHNLIDISISLGSAITNSLNKSIYEALKEADDKVYRQKLLNKNSLNSAVMNSLQVSLQTKNLETEEHTERVLNYSLIMGKKLSLPMSIIDELKIVAKLHDIGKIGISEQILLKTGILTADEFEIVKTHTEKGYRIIKATNQLGNVAQGVLSHHERWDGNGYPLKLKGESIPLISRIVSIADSYDSMTSNDLYRKPLSRNEAINELKRCAGTQFDPDIVRVFVDYLESTKTRNKYN</sequence>
<dbReference type="STRING" id="36745.CLSAP_52180"/>
<dbReference type="KEGG" id="csr:Cspa_c54720"/>
<feature type="domain" description="PAC" evidence="2">
    <location>
        <begin position="196"/>
        <end position="250"/>
    </location>
</feature>
<reference evidence="5 6" key="1">
    <citation type="submission" date="2013-02" db="EMBL/GenBank/DDBJ databases">
        <title>Genome sequence of Clostridium saccharoperbutylacetonicum N1-4(HMT).</title>
        <authorList>
            <person name="Poehlein A."/>
            <person name="Daniel R."/>
        </authorList>
    </citation>
    <scope>NUCLEOTIDE SEQUENCE [LARGE SCALE GENOMIC DNA]</scope>
    <source>
        <strain evidence="6">N1-4(HMT)</strain>
    </source>
</reference>
<dbReference type="InterPro" id="IPR035965">
    <property type="entry name" value="PAS-like_dom_sf"/>
</dbReference>
<proteinExistence type="predicted"/>
<gene>
    <name evidence="5" type="ORF">Cspa_c54720</name>
</gene>
<dbReference type="PROSITE" id="PS51832">
    <property type="entry name" value="HD_GYP"/>
    <property type="match status" value="1"/>
</dbReference>
<dbReference type="PANTHER" id="PTHR43155">
    <property type="entry name" value="CYCLIC DI-GMP PHOSPHODIESTERASE PA4108-RELATED"/>
    <property type="match status" value="1"/>
</dbReference>
<dbReference type="SMART" id="SM00091">
    <property type="entry name" value="PAS"/>
    <property type="match status" value="2"/>
</dbReference>
<protein>
    <submittedName>
        <fullName evidence="5">PAS domain S-box/diguanylate cyclase (GGDEF) domain-containing protein</fullName>
    </submittedName>
</protein>
<dbReference type="RefSeq" id="WP_015395524.1">
    <property type="nucleotide sequence ID" value="NC_020291.1"/>
</dbReference>
<evidence type="ECO:0000259" key="3">
    <source>
        <dbReference type="PROSITE" id="PS50887"/>
    </source>
</evidence>
<dbReference type="Proteomes" id="UP000011728">
    <property type="component" value="Chromosome"/>
</dbReference>
<dbReference type="HOGENOM" id="CLU_000445_92_5_9"/>
<dbReference type="SUPFAM" id="SSF55785">
    <property type="entry name" value="PYP-like sensor domain (PAS domain)"/>
    <property type="match status" value="2"/>
</dbReference>
<dbReference type="Gene3D" id="1.10.3210.10">
    <property type="entry name" value="Hypothetical protein af1432"/>
    <property type="match status" value="1"/>
</dbReference>
<dbReference type="InterPro" id="IPR037522">
    <property type="entry name" value="HD_GYP_dom"/>
</dbReference>
<dbReference type="NCBIfam" id="TIGR00229">
    <property type="entry name" value="sensory_box"/>
    <property type="match status" value="1"/>
</dbReference>
<dbReference type="NCBIfam" id="TIGR00254">
    <property type="entry name" value="GGDEF"/>
    <property type="match status" value="1"/>
</dbReference>
<dbReference type="eggNOG" id="COG3437">
    <property type="taxonomic scope" value="Bacteria"/>
</dbReference>
<dbReference type="PANTHER" id="PTHR43155:SF2">
    <property type="entry name" value="CYCLIC DI-GMP PHOSPHODIESTERASE PA4108"/>
    <property type="match status" value="1"/>
</dbReference>
<dbReference type="EMBL" id="CP004121">
    <property type="protein sequence ID" value="AGF59217.1"/>
    <property type="molecule type" value="Genomic_DNA"/>
</dbReference>
<dbReference type="PROSITE" id="PS50113">
    <property type="entry name" value="PAC"/>
    <property type="match status" value="1"/>
</dbReference>
<dbReference type="InterPro" id="IPR000014">
    <property type="entry name" value="PAS"/>
</dbReference>
<feature type="domain" description="PAS" evidence="1">
    <location>
        <begin position="123"/>
        <end position="207"/>
    </location>
</feature>
<dbReference type="Gene3D" id="3.30.70.270">
    <property type="match status" value="1"/>
</dbReference>
<dbReference type="SUPFAM" id="SSF55073">
    <property type="entry name" value="Nucleotide cyclase"/>
    <property type="match status" value="1"/>
</dbReference>
<organism evidence="5 6">
    <name type="scientific">Clostridium saccharoperbutylacetonicum N1-4(HMT)</name>
    <dbReference type="NCBI Taxonomy" id="931276"/>
    <lineage>
        <taxon>Bacteria</taxon>
        <taxon>Bacillati</taxon>
        <taxon>Bacillota</taxon>
        <taxon>Clostridia</taxon>
        <taxon>Eubacteriales</taxon>
        <taxon>Clostridiaceae</taxon>
        <taxon>Clostridium</taxon>
    </lineage>
</organism>
<feature type="domain" description="HD-GYP" evidence="4">
    <location>
        <begin position="400"/>
        <end position="593"/>
    </location>
</feature>
<evidence type="ECO:0000259" key="4">
    <source>
        <dbReference type="PROSITE" id="PS51832"/>
    </source>
</evidence>
<dbReference type="Gene3D" id="3.30.450.20">
    <property type="entry name" value="PAS domain"/>
    <property type="match status" value="2"/>
</dbReference>
<dbReference type="Pfam" id="PF00990">
    <property type="entry name" value="GGDEF"/>
    <property type="match status" value="1"/>
</dbReference>
<dbReference type="PATRIC" id="fig|931276.5.peg.5530"/>
<evidence type="ECO:0000313" key="5">
    <source>
        <dbReference type="EMBL" id="AGF59217.1"/>
    </source>
</evidence>
<dbReference type="InterPro" id="IPR000160">
    <property type="entry name" value="GGDEF_dom"/>
</dbReference>
<accession>M1N762</accession>
<dbReference type="Pfam" id="PF13487">
    <property type="entry name" value="HD_5"/>
    <property type="match status" value="1"/>
</dbReference>
<evidence type="ECO:0000259" key="2">
    <source>
        <dbReference type="PROSITE" id="PS50113"/>
    </source>
</evidence>
<dbReference type="CDD" id="cd01949">
    <property type="entry name" value="GGDEF"/>
    <property type="match status" value="1"/>
</dbReference>
<dbReference type="PROSITE" id="PS50887">
    <property type="entry name" value="GGDEF"/>
    <property type="match status" value="1"/>
</dbReference>
<dbReference type="SMART" id="SM00267">
    <property type="entry name" value="GGDEF"/>
    <property type="match status" value="1"/>
</dbReference>
<name>M1N762_9CLOT</name>
<dbReference type="InterPro" id="IPR029787">
    <property type="entry name" value="Nucleotide_cyclase"/>
</dbReference>
<evidence type="ECO:0000259" key="1">
    <source>
        <dbReference type="PROSITE" id="PS50112"/>
    </source>
</evidence>
<dbReference type="AlphaFoldDB" id="M1N762"/>
<feature type="domain" description="GGDEF" evidence="3">
    <location>
        <begin position="279"/>
        <end position="408"/>
    </location>
</feature>